<dbReference type="Gene3D" id="2.40.170.20">
    <property type="entry name" value="TonB-dependent receptor, beta-barrel domain"/>
    <property type="match status" value="1"/>
</dbReference>
<dbReference type="PANTHER" id="PTHR30069">
    <property type="entry name" value="TONB-DEPENDENT OUTER MEMBRANE RECEPTOR"/>
    <property type="match status" value="1"/>
</dbReference>
<evidence type="ECO:0000313" key="13">
    <source>
        <dbReference type="EMBL" id="MBB5292688.1"/>
    </source>
</evidence>
<evidence type="ECO:0000259" key="12">
    <source>
        <dbReference type="Pfam" id="PF00593"/>
    </source>
</evidence>
<evidence type="ECO:0000256" key="9">
    <source>
        <dbReference type="ARBA" id="ARBA00023237"/>
    </source>
</evidence>
<proteinExistence type="predicted"/>
<evidence type="ECO:0000256" key="5">
    <source>
        <dbReference type="ARBA" id="ARBA00022729"/>
    </source>
</evidence>
<gene>
    <name evidence="13" type="ORF">HNQ67_002212</name>
</gene>
<dbReference type="InterPro" id="IPR000531">
    <property type="entry name" value="Beta-barrel_TonB"/>
</dbReference>
<evidence type="ECO:0000256" key="1">
    <source>
        <dbReference type="ARBA" id="ARBA00004571"/>
    </source>
</evidence>
<evidence type="ECO:0000256" key="8">
    <source>
        <dbReference type="ARBA" id="ARBA00023170"/>
    </source>
</evidence>
<accession>A0A7W8I0X5</accession>
<evidence type="ECO:0000256" key="4">
    <source>
        <dbReference type="ARBA" id="ARBA00022692"/>
    </source>
</evidence>
<dbReference type="GO" id="GO:0009279">
    <property type="term" value="C:cell outer membrane"/>
    <property type="evidence" value="ECO:0007669"/>
    <property type="project" value="UniProtKB-SubCell"/>
</dbReference>
<dbReference type="PANTHER" id="PTHR30069:SF29">
    <property type="entry name" value="HEMOGLOBIN AND HEMOGLOBIN-HAPTOGLOBIN-BINDING PROTEIN 1-RELATED"/>
    <property type="match status" value="1"/>
</dbReference>
<dbReference type="GO" id="GO:0044718">
    <property type="term" value="P:siderophore transmembrane transport"/>
    <property type="evidence" value="ECO:0007669"/>
    <property type="project" value="TreeGrafter"/>
</dbReference>
<evidence type="ECO:0000256" key="10">
    <source>
        <dbReference type="SAM" id="MobiDB-lite"/>
    </source>
</evidence>
<dbReference type="Proteomes" id="UP000566663">
    <property type="component" value="Unassembled WGS sequence"/>
</dbReference>
<feature type="signal peptide" evidence="11">
    <location>
        <begin position="1"/>
        <end position="21"/>
    </location>
</feature>
<keyword evidence="3" id="KW-1134">Transmembrane beta strand</keyword>
<keyword evidence="2" id="KW-0813">Transport</keyword>
<feature type="region of interest" description="Disordered" evidence="10">
    <location>
        <begin position="191"/>
        <end position="210"/>
    </location>
</feature>
<keyword evidence="9" id="KW-0998">Cell outer membrane</keyword>
<dbReference type="SUPFAM" id="SSF56935">
    <property type="entry name" value="Porins"/>
    <property type="match status" value="1"/>
</dbReference>
<sequence>MTKTIWLATAAVSMLAGPVFAQTTPGQSPTPDSAARTPVPTGPLQSAPEVDAAQQGVLIFEPAFFADSRPDTALDMIARLPGFGLNTGNSGTRGFAGAAGNVLIDGDRPSSKSDSLDQVLRRISADSVERIELIRGGAPGIDMQGQSVVANVVLSRAVTVERVLEFSNYMYPDGYMGPILAGQYSRREGDNSIEGSISATTDRTDGTGEGFRRRYDASGALVQDADLILWDRFRNVRATGAIQRPVAGGKLRVNGVLGWFGRESTQDLRIVSGPGPDNFNEEESDSVSGELGFNWSRDLSPRLGLELVGLQRYGTEDYVGVASSGGGNTATFSAEGTQGESIARAVLRFRPNDRWAFEGGGEIAYNFLDSATAFEENGVPIPLPSSSVKVEELRGEIFSQATWRPSPKLTIEGGLRVEVSEISQSGDSDETKSFVYPKPRLQLTWTPWEGHQFRFRAEREVGQLDFGDFVASADIDIGQVEGGNPELEPDKTTVFEAVYERRFWGEGALTLSYEHGEVEDVIDVIPLTGGFDGVGNVGDGSFDVYQVRLTLPLDKLGVSNARLEARTTWVHTEVVDPVTGETRRFQGNQAFGCGVSFNHDLQGGKYAYGFDHGCNVDKGRIFRVREVRALYAEPFVTLYGQWKPSSDLTVRLDVGNATDRERGYDRDIYAGPRDTAPLAFREVRRSKMSPWLFLQIRKTF</sequence>
<protein>
    <recommendedName>
        <fullName evidence="12">TonB-dependent receptor-like beta-barrel domain-containing protein</fullName>
    </recommendedName>
</protein>
<keyword evidence="8" id="KW-0675">Receptor</keyword>
<evidence type="ECO:0000256" key="7">
    <source>
        <dbReference type="ARBA" id="ARBA00023136"/>
    </source>
</evidence>
<evidence type="ECO:0000256" key="11">
    <source>
        <dbReference type="SAM" id="SignalP"/>
    </source>
</evidence>
<dbReference type="InterPro" id="IPR036942">
    <property type="entry name" value="Beta-barrel_TonB_sf"/>
</dbReference>
<keyword evidence="5 11" id="KW-0732">Signal</keyword>
<dbReference type="AlphaFoldDB" id="A0A7W8I0X5"/>
<evidence type="ECO:0000313" key="14">
    <source>
        <dbReference type="Proteomes" id="UP000566663"/>
    </source>
</evidence>
<feature type="domain" description="TonB-dependent receptor-like beta-barrel" evidence="12">
    <location>
        <begin position="261"/>
        <end position="556"/>
    </location>
</feature>
<reference evidence="13 14" key="1">
    <citation type="submission" date="2020-08" db="EMBL/GenBank/DDBJ databases">
        <title>Genomic Encyclopedia of Type Strains, Phase IV (KMG-IV): sequencing the most valuable type-strain genomes for metagenomic binning, comparative biology and taxonomic classification.</title>
        <authorList>
            <person name="Goeker M."/>
        </authorList>
    </citation>
    <scope>NUCLEOTIDE SEQUENCE [LARGE SCALE GENOMIC DNA]</scope>
    <source>
        <strain evidence="13 14">DSM 25335</strain>
    </source>
</reference>
<comment type="subcellular location">
    <subcellularLocation>
        <location evidence="1">Cell outer membrane</location>
        <topology evidence="1">Multi-pass membrane protein</topology>
    </subcellularLocation>
</comment>
<keyword evidence="6" id="KW-0798">TonB box</keyword>
<feature type="compositionally biased region" description="Polar residues" evidence="10">
    <location>
        <begin position="22"/>
        <end position="31"/>
    </location>
</feature>
<dbReference type="Pfam" id="PF00593">
    <property type="entry name" value="TonB_dep_Rec_b-barrel"/>
    <property type="match status" value="1"/>
</dbReference>
<dbReference type="GO" id="GO:0015344">
    <property type="term" value="F:siderophore uptake transmembrane transporter activity"/>
    <property type="evidence" value="ECO:0007669"/>
    <property type="project" value="TreeGrafter"/>
</dbReference>
<dbReference type="RefSeq" id="WP_183255279.1">
    <property type="nucleotide sequence ID" value="NZ_BAAAFF010000001.1"/>
</dbReference>
<organism evidence="13 14">
    <name type="scientific">Brevundimonas basaltis</name>
    <dbReference type="NCBI Taxonomy" id="472166"/>
    <lineage>
        <taxon>Bacteria</taxon>
        <taxon>Pseudomonadati</taxon>
        <taxon>Pseudomonadota</taxon>
        <taxon>Alphaproteobacteria</taxon>
        <taxon>Caulobacterales</taxon>
        <taxon>Caulobacteraceae</taxon>
        <taxon>Brevundimonas</taxon>
    </lineage>
</organism>
<name>A0A7W8I0X5_9CAUL</name>
<feature type="chain" id="PRO_5031003777" description="TonB-dependent receptor-like beta-barrel domain-containing protein" evidence="11">
    <location>
        <begin position="22"/>
        <end position="700"/>
    </location>
</feature>
<comment type="caution">
    <text evidence="13">The sequence shown here is derived from an EMBL/GenBank/DDBJ whole genome shotgun (WGS) entry which is preliminary data.</text>
</comment>
<dbReference type="EMBL" id="JACHFZ010000004">
    <property type="protein sequence ID" value="MBB5292688.1"/>
    <property type="molecule type" value="Genomic_DNA"/>
</dbReference>
<keyword evidence="7" id="KW-0472">Membrane</keyword>
<evidence type="ECO:0000256" key="3">
    <source>
        <dbReference type="ARBA" id="ARBA00022452"/>
    </source>
</evidence>
<evidence type="ECO:0000256" key="2">
    <source>
        <dbReference type="ARBA" id="ARBA00022448"/>
    </source>
</evidence>
<evidence type="ECO:0000256" key="6">
    <source>
        <dbReference type="ARBA" id="ARBA00023077"/>
    </source>
</evidence>
<dbReference type="InterPro" id="IPR039426">
    <property type="entry name" value="TonB-dep_rcpt-like"/>
</dbReference>
<keyword evidence="14" id="KW-1185">Reference proteome</keyword>
<keyword evidence="4" id="KW-0812">Transmembrane</keyword>
<feature type="region of interest" description="Disordered" evidence="10">
    <location>
        <begin position="22"/>
        <end position="47"/>
    </location>
</feature>